<evidence type="ECO:0000256" key="1">
    <source>
        <dbReference type="ARBA" id="ARBA00022490"/>
    </source>
</evidence>
<dbReference type="Proteomes" id="UP000050554">
    <property type="component" value="Unassembled WGS sequence"/>
</dbReference>
<gene>
    <name evidence="5" type="ORF">ALO47_03821</name>
</gene>
<comment type="caution">
    <text evidence="5">The sequence shown here is derived from an EMBL/GenBank/DDBJ whole genome shotgun (WGS) entry which is preliminary data.</text>
</comment>
<accession>A0A0P9YKI8</accession>
<dbReference type="PATRIC" id="fig|55398.3.peg.4768"/>
<dbReference type="Pfam" id="PF05472">
    <property type="entry name" value="Ter"/>
    <property type="match status" value="1"/>
</dbReference>
<evidence type="ECO:0000256" key="3">
    <source>
        <dbReference type="ARBA" id="ARBA00023125"/>
    </source>
</evidence>
<dbReference type="InterPro" id="IPR036381">
    <property type="entry name" value="Tus_dom1"/>
</dbReference>
<evidence type="ECO:0000313" key="5">
    <source>
        <dbReference type="EMBL" id="KPY46206.1"/>
    </source>
</evidence>
<feature type="compositionally biased region" description="Low complexity" evidence="4">
    <location>
        <begin position="308"/>
        <end position="321"/>
    </location>
</feature>
<sequence length="334" mass="37612">MVLDFSEITMYVDITTVHARLVSKITAFNQMWPQWVVHGQVWQLPVLAQQKALDLIEVQPLEGQAAIEAAIRAMTLFERLPGQAPGTVMRLPGYFALSRSVLPWVKEINQLKDDLMAAVEQTRIELNLATTARSKILRQALGPMFSMKQLGRHTQVFDICPRLIVFTWAGHTTGGERVAVSKVREQLSKAAEQQASKDRVAIEQTSAGAELRRIVNLSDQASLIKYKKVAPHPRAMVYFSASSRYDAMIHSNLPMFVLAGEEPIDVHELRHFNRHTRQAERPDKKPRIEVIPRMNLFLNPDDLVGQRKSAAVVSKPSAVASTYSDRNQNKAEDE</sequence>
<dbReference type="SUPFAM" id="SSF56596">
    <property type="entry name" value="Replication terminator protein (Tus)"/>
    <property type="match status" value="1"/>
</dbReference>
<proteinExistence type="predicted"/>
<protein>
    <submittedName>
        <fullName evidence="5">Replication terminus site binding protein</fullName>
    </submittedName>
</protein>
<dbReference type="EMBL" id="LJRF01000126">
    <property type="protein sequence ID" value="KPY46206.1"/>
    <property type="molecule type" value="Genomic_DNA"/>
</dbReference>
<dbReference type="Gene3D" id="3.50.14.10">
    <property type="entry name" value="Replication terminator Tus, domain 1 superfamily/Replication terminator Tus"/>
    <property type="match status" value="1"/>
</dbReference>
<evidence type="ECO:0000256" key="4">
    <source>
        <dbReference type="SAM" id="MobiDB-lite"/>
    </source>
</evidence>
<dbReference type="GO" id="GO:0003677">
    <property type="term" value="F:DNA binding"/>
    <property type="evidence" value="ECO:0007669"/>
    <property type="project" value="UniProtKB-KW"/>
</dbReference>
<evidence type="ECO:0000256" key="2">
    <source>
        <dbReference type="ARBA" id="ARBA00022705"/>
    </source>
</evidence>
<feature type="region of interest" description="Disordered" evidence="4">
    <location>
        <begin position="308"/>
        <end position="334"/>
    </location>
</feature>
<dbReference type="AlphaFoldDB" id="A0A0P9YKI8"/>
<organism evidence="5 6">
    <name type="scientific">Pseudomonas syringae pv. ribicola</name>
    <dbReference type="NCBI Taxonomy" id="55398"/>
    <lineage>
        <taxon>Bacteria</taxon>
        <taxon>Pseudomonadati</taxon>
        <taxon>Pseudomonadota</taxon>
        <taxon>Gammaproteobacteria</taxon>
        <taxon>Pseudomonadales</taxon>
        <taxon>Pseudomonadaceae</taxon>
        <taxon>Pseudomonas</taxon>
    </lineage>
</organism>
<dbReference type="GO" id="GO:0005737">
    <property type="term" value="C:cytoplasm"/>
    <property type="evidence" value="ECO:0007669"/>
    <property type="project" value="InterPro"/>
</dbReference>
<keyword evidence="3" id="KW-0238">DNA-binding</keyword>
<dbReference type="GO" id="GO:0006274">
    <property type="term" value="P:DNA replication termination"/>
    <property type="evidence" value="ECO:0007669"/>
    <property type="project" value="InterPro"/>
</dbReference>
<name>A0A0P9YKI8_PSESI</name>
<keyword evidence="1" id="KW-0963">Cytoplasm</keyword>
<dbReference type="InterPro" id="IPR036384">
    <property type="entry name" value="Tus_sf"/>
</dbReference>
<evidence type="ECO:0000313" key="6">
    <source>
        <dbReference type="Proteomes" id="UP000050554"/>
    </source>
</evidence>
<dbReference type="InterPro" id="IPR008865">
    <property type="entry name" value="DNA_replication_term_site-bd"/>
</dbReference>
<reference evidence="5 6" key="1">
    <citation type="submission" date="2015-09" db="EMBL/GenBank/DDBJ databases">
        <title>Genome announcement of multiple Pseudomonas syringae strains.</title>
        <authorList>
            <person name="Thakur S."/>
            <person name="Wang P.W."/>
            <person name="Gong Y."/>
            <person name="Weir B.S."/>
            <person name="Guttman D.S."/>
        </authorList>
    </citation>
    <scope>NUCLEOTIDE SEQUENCE [LARGE SCALE GENOMIC DNA]</scope>
    <source>
        <strain evidence="5 6">ICMP3882</strain>
    </source>
</reference>
<keyword evidence="2" id="KW-0235">DNA replication</keyword>